<evidence type="ECO:0000256" key="3">
    <source>
        <dbReference type="ARBA" id="ARBA00022679"/>
    </source>
</evidence>
<keyword evidence="6" id="KW-0067">ATP-binding</keyword>
<evidence type="ECO:0000256" key="5">
    <source>
        <dbReference type="ARBA" id="ARBA00022777"/>
    </source>
</evidence>
<dbReference type="Gene3D" id="3.40.50.300">
    <property type="entry name" value="P-loop containing nucleotide triphosphate hydrolases"/>
    <property type="match status" value="1"/>
</dbReference>
<dbReference type="InterPro" id="IPR025669">
    <property type="entry name" value="AAA_dom"/>
</dbReference>
<evidence type="ECO:0000256" key="6">
    <source>
        <dbReference type="ARBA" id="ARBA00022840"/>
    </source>
</evidence>
<proteinExistence type="inferred from homology"/>
<dbReference type="NCBIfam" id="TIGR01007">
    <property type="entry name" value="eps_fam"/>
    <property type="match status" value="1"/>
</dbReference>
<dbReference type="GO" id="GO:0005886">
    <property type="term" value="C:plasma membrane"/>
    <property type="evidence" value="ECO:0007669"/>
    <property type="project" value="TreeGrafter"/>
</dbReference>
<dbReference type="InterPro" id="IPR005702">
    <property type="entry name" value="Wzc-like_C"/>
</dbReference>
<feature type="compositionally biased region" description="Basic residues" evidence="10">
    <location>
        <begin position="808"/>
        <end position="819"/>
    </location>
</feature>
<dbReference type="CDD" id="cd05387">
    <property type="entry name" value="BY-kinase"/>
    <property type="match status" value="1"/>
</dbReference>
<keyword evidence="11" id="KW-0812">Transmembrane</keyword>
<evidence type="ECO:0000256" key="10">
    <source>
        <dbReference type="SAM" id="MobiDB-lite"/>
    </source>
</evidence>
<evidence type="ECO:0000259" key="12">
    <source>
        <dbReference type="Pfam" id="PF13614"/>
    </source>
</evidence>
<name>M5RS17_9BACT</name>
<evidence type="ECO:0000256" key="11">
    <source>
        <dbReference type="SAM" id="Phobius"/>
    </source>
</evidence>
<evidence type="ECO:0000256" key="2">
    <source>
        <dbReference type="ARBA" id="ARBA00011903"/>
    </source>
</evidence>
<evidence type="ECO:0000313" key="14">
    <source>
        <dbReference type="Proteomes" id="UP000011991"/>
    </source>
</evidence>
<keyword evidence="9" id="KW-0175">Coiled coil</keyword>
<feature type="coiled-coil region" evidence="9">
    <location>
        <begin position="380"/>
        <end position="418"/>
    </location>
</feature>
<dbReference type="AlphaFoldDB" id="M5RS17"/>
<evidence type="ECO:0000256" key="1">
    <source>
        <dbReference type="ARBA" id="ARBA00007316"/>
    </source>
</evidence>
<dbReference type="InterPro" id="IPR050445">
    <property type="entry name" value="Bact_polysacc_biosynth/exp"/>
</dbReference>
<comment type="similarity">
    <text evidence="1">Belongs to the CpsD/CapB family.</text>
</comment>
<keyword evidence="11" id="KW-0472">Membrane</keyword>
<gene>
    <name evidence="13" type="ORF">RMSM_06323</name>
</gene>
<feature type="coiled-coil region" evidence="9">
    <location>
        <begin position="175"/>
        <end position="202"/>
    </location>
</feature>
<accession>M5RS17</accession>
<dbReference type="GO" id="GO:0005524">
    <property type="term" value="F:ATP binding"/>
    <property type="evidence" value="ECO:0007669"/>
    <property type="project" value="UniProtKB-KW"/>
</dbReference>
<reference evidence="13 14" key="1">
    <citation type="journal article" date="2013" name="Mar. Genomics">
        <title>Expression of sulfatases in Rhodopirellula baltica and the diversity of sulfatases in the genus Rhodopirellula.</title>
        <authorList>
            <person name="Wegner C.E."/>
            <person name="Richter-Heitmann T."/>
            <person name="Klindworth A."/>
            <person name="Klockow C."/>
            <person name="Richter M."/>
            <person name="Achstetter T."/>
            <person name="Glockner F.O."/>
            <person name="Harder J."/>
        </authorList>
    </citation>
    <scope>NUCLEOTIDE SEQUENCE [LARGE SCALE GENOMIC DNA]</scope>
    <source>
        <strain evidence="13 14">SM1</strain>
    </source>
</reference>
<feature type="transmembrane region" description="Helical" evidence="11">
    <location>
        <begin position="21"/>
        <end position="39"/>
    </location>
</feature>
<dbReference type="PATRIC" id="fig|1265738.3.peg.6302"/>
<dbReference type="GO" id="GO:0004715">
    <property type="term" value="F:non-membrane spanning protein tyrosine kinase activity"/>
    <property type="evidence" value="ECO:0007669"/>
    <property type="project" value="UniProtKB-EC"/>
</dbReference>
<dbReference type="PANTHER" id="PTHR32309:SF13">
    <property type="entry name" value="FERRIC ENTEROBACTIN TRANSPORT PROTEIN FEPE"/>
    <property type="match status" value="1"/>
</dbReference>
<evidence type="ECO:0000256" key="7">
    <source>
        <dbReference type="ARBA" id="ARBA00023137"/>
    </source>
</evidence>
<feature type="domain" description="AAA" evidence="12">
    <location>
        <begin position="585"/>
        <end position="731"/>
    </location>
</feature>
<organism evidence="13 14">
    <name type="scientific">Rhodopirellula maiorica SM1</name>
    <dbReference type="NCBI Taxonomy" id="1265738"/>
    <lineage>
        <taxon>Bacteria</taxon>
        <taxon>Pseudomonadati</taxon>
        <taxon>Planctomycetota</taxon>
        <taxon>Planctomycetia</taxon>
        <taxon>Pirellulales</taxon>
        <taxon>Pirellulaceae</taxon>
        <taxon>Novipirellula</taxon>
    </lineage>
</organism>
<evidence type="ECO:0000256" key="4">
    <source>
        <dbReference type="ARBA" id="ARBA00022741"/>
    </source>
</evidence>
<keyword evidence="7" id="KW-0829">Tyrosine-protein kinase</keyword>
<comment type="caution">
    <text evidence="13">The sequence shown here is derived from an EMBL/GenBank/DDBJ whole genome shotgun (WGS) entry which is preliminary data.</text>
</comment>
<keyword evidence="14" id="KW-1185">Reference proteome</keyword>
<evidence type="ECO:0000256" key="8">
    <source>
        <dbReference type="ARBA" id="ARBA00051245"/>
    </source>
</evidence>
<sequence length="819" mass="90286">MQNRRPSAPNIDIAKLAWSNRWLLVIGLIAGLAGGYFQFVQSPAMFRSAAKVQIIESSAKNLPVEGLEGASSSRSFTDEALVMRSEHILKQAAELGELSTTPEFAGWPAESIAGMLAGSESLLVGPALETGNTSVFQIQYDSTSRETSQRVVQAVIDAYAAHLQEQYRNIGKETINLIQSAREDVLEKLTRMEEDFATFKKESGLIYRDGVTTSIHRDNADTYLSQQQNLMIQRAQLSSTLEATRLAVKEGRPTEAVLMALSQSSTATDGKDLQRQFASQQSSQEIARLRETAQLTQSERMRQEKLLPLQLERQELEDSVGADHPAINTIDKRIRVIEGTIEDVARSEQELMKKLETAWANADEQLGVSGDELDPEARLKARLEIGVFALRQRLQSLEEEAKIVGEAYEQEMEAAKKESAAEMRSAQFVREIGRQQELYDRIMERLDEVNLMSEGAGLKVFPLDTAKPGYQFAPSLIKSLIMGGFLGCMFVAGIALLREISDRSYHSAREIAEHINLPVIGHVSFMKPTKVADDDPYASLDSRLCTANNGKGAKAEAFRSIRTAIYFSNQAGDNHVLQITSPTPGDGKSTIAANLAISIAQSGRRVLLIDADLRRPRIQKLFGMECERGLAWAIEQYASDEGASADTDSVLDQAIHETVVPNLSVMLSGERPSNPAELLSSRSFDRLLEKLRSKYDMILIDTPPLLAVSDPSNVVPRADGVVLVVRLRKNIKPAVAQATRMLETLEANVLGVVVNGVGSRQARSYGKSSAREGSENYGHSYKYGYGYSYGYTNDGEYSEYYEDDAPKSKSKAKASRAMT</sequence>
<keyword evidence="11" id="KW-1133">Transmembrane helix</keyword>
<feature type="region of interest" description="Disordered" evidence="10">
    <location>
        <begin position="798"/>
        <end position="819"/>
    </location>
</feature>
<dbReference type="Proteomes" id="UP000011991">
    <property type="component" value="Unassembled WGS sequence"/>
</dbReference>
<dbReference type="OrthoDB" id="9794577at2"/>
<keyword evidence="4" id="KW-0547">Nucleotide-binding</keyword>
<dbReference type="EMBL" id="ANOG01000917">
    <property type="protein sequence ID" value="EMI16749.1"/>
    <property type="molecule type" value="Genomic_DNA"/>
</dbReference>
<evidence type="ECO:0000256" key="9">
    <source>
        <dbReference type="SAM" id="Coils"/>
    </source>
</evidence>
<evidence type="ECO:0000313" key="13">
    <source>
        <dbReference type="EMBL" id="EMI16749.1"/>
    </source>
</evidence>
<dbReference type="EC" id="2.7.10.2" evidence="2"/>
<dbReference type="SUPFAM" id="SSF52540">
    <property type="entry name" value="P-loop containing nucleoside triphosphate hydrolases"/>
    <property type="match status" value="1"/>
</dbReference>
<dbReference type="Pfam" id="PF13614">
    <property type="entry name" value="AAA_31"/>
    <property type="match status" value="1"/>
</dbReference>
<keyword evidence="3" id="KW-0808">Transferase</keyword>
<dbReference type="PANTHER" id="PTHR32309">
    <property type="entry name" value="TYROSINE-PROTEIN KINASE"/>
    <property type="match status" value="1"/>
</dbReference>
<comment type="catalytic activity">
    <reaction evidence="8">
        <text>L-tyrosyl-[protein] + ATP = O-phospho-L-tyrosyl-[protein] + ADP + H(+)</text>
        <dbReference type="Rhea" id="RHEA:10596"/>
        <dbReference type="Rhea" id="RHEA-COMP:10136"/>
        <dbReference type="Rhea" id="RHEA-COMP:20101"/>
        <dbReference type="ChEBI" id="CHEBI:15378"/>
        <dbReference type="ChEBI" id="CHEBI:30616"/>
        <dbReference type="ChEBI" id="CHEBI:46858"/>
        <dbReference type="ChEBI" id="CHEBI:61978"/>
        <dbReference type="ChEBI" id="CHEBI:456216"/>
        <dbReference type="EC" id="2.7.10.2"/>
    </reaction>
</comment>
<dbReference type="InterPro" id="IPR027417">
    <property type="entry name" value="P-loop_NTPase"/>
</dbReference>
<protein>
    <recommendedName>
        <fullName evidence="2">non-specific protein-tyrosine kinase</fullName>
        <ecNumber evidence="2">2.7.10.2</ecNumber>
    </recommendedName>
</protein>
<keyword evidence="5" id="KW-0418">Kinase</keyword>